<reference evidence="1" key="1">
    <citation type="journal article" date="2004" name="Nature">
        <title>Genome duplication in the teleost fish Tetraodon nigroviridis reveals the early vertebrate proto-karyotype.</title>
        <authorList>
            <person name="Jaillon O."/>
            <person name="Aury J.-M."/>
            <person name="Brunet F."/>
            <person name="Petit J.-L."/>
            <person name="Stange-Thomann N."/>
            <person name="Mauceli E."/>
            <person name="Bouneau L."/>
            <person name="Fischer C."/>
            <person name="Ozouf-Costaz C."/>
            <person name="Bernot A."/>
            <person name="Nicaud S."/>
            <person name="Jaffe D."/>
            <person name="Fisher S."/>
            <person name="Lutfalla G."/>
            <person name="Dossat C."/>
            <person name="Segurens B."/>
            <person name="Dasilva C."/>
            <person name="Salanoubat M."/>
            <person name="Levy M."/>
            <person name="Boudet N."/>
            <person name="Castellano S."/>
            <person name="Anthouard V."/>
            <person name="Jubin C."/>
            <person name="Castelli V."/>
            <person name="Katinka M."/>
            <person name="Vacherie B."/>
            <person name="Biemont C."/>
            <person name="Skalli Z."/>
            <person name="Cattolico L."/>
            <person name="Poulain J."/>
            <person name="De Berardinis V."/>
            <person name="Cruaud C."/>
            <person name="Duprat S."/>
            <person name="Brottier P."/>
            <person name="Coutanceau J.-P."/>
            <person name="Gouzy J."/>
            <person name="Parra G."/>
            <person name="Lardier G."/>
            <person name="Chapple C."/>
            <person name="McKernan K.J."/>
            <person name="McEwan P."/>
            <person name="Bosak S."/>
            <person name="Kellis M."/>
            <person name="Volff J.-N."/>
            <person name="Guigo R."/>
            <person name="Zody M.C."/>
            <person name="Mesirov J."/>
            <person name="Lindblad-Toh K."/>
            <person name="Birren B."/>
            <person name="Nusbaum C."/>
            <person name="Kahn D."/>
            <person name="Robinson-Rechavi M."/>
            <person name="Laudet V."/>
            <person name="Schachter V."/>
            <person name="Quetier F."/>
            <person name="Saurin W."/>
            <person name="Scarpelli C."/>
            <person name="Wincker P."/>
            <person name="Lander E.S."/>
            <person name="Weissenbach J."/>
            <person name="Roest Crollius H."/>
        </authorList>
    </citation>
    <scope>NUCLEOTIDE SEQUENCE [LARGE SCALE GENOMIC DNA]</scope>
</reference>
<proteinExistence type="predicted"/>
<dbReference type="AlphaFoldDB" id="Q4SKS2"/>
<dbReference type="KEGG" id="tng:GSTEN00016580G001"/>
<accession>Q4SKS2</accession>
<name>Q4SKS2_TETNG</name>
<comment type="caution">
    <text evidence="1">The sequence shown here is derived from an EMBL/GenBank/DDBJ whole genome shotgun (WGS) entry which is preliminary data.</text>
</comment>
<gene>
    <name evidence="1" type="ORF">GSTENG00016580001</name>
</gene>
<protein>
    <submittedName>
        <fullName evidence="1">(spotted green pufferfish) hypothetical protein</fullName>
    </submittedName>
</protein>
<evidence type="ECO:0000313" key="1">
    <source>
        <dbReference type="EMBL" id="CAF98760.1"/>
    </source>
</evidence>
<reference evidence="1" key="2">
    <citation type="submission" date="2004-02" db="EMBL/GenBank/DDBJ databases">
        <authorList>
            <consortium name="Genoscope"/>
            <consortium name="Whitehead Institute Centre for Genome Research"/>
        </authorList>
    </citation>
    <scope>NUCLEOTIDE SEQUENCE</scope>
</reference>
<sequence>MSIVEGACEECLPSQQAQQLPAGMLVRRGTPD</sequence>
<dbReference type="EMBL" id="CAAE01014565">
    <property type="protein sequence ID" value="CAF98760.1"/>
    <property type="molecule type" value="Genomic_DNA"/>
</dbReference>
<organism evidence="1">
    <name type="scientific">Tetraodon nigroviridis</name>
    <name type="common">Spotted green pufferfish</name>
    <name type="synonym">Chelonodon nigroviridis</name>
    <dbReference type="NCBI Taxonomy" id="99883"/>
    <lineage>
        <taxon>Eukaryota</taxon>
        <taxon>Metazoa</taxon>
        <taxon>Chordata</taxon>
        <taxon>Craniata</taxon>
        <taxon>Vertebrata</taxon>
        <taxon>Euteleostomi</taxon>
        <taxon>Actinopterygii</taxon>
        <taxon>Neopterygii</taxon>
        <taxon>Teleostei</taxon>
        <taxon>Neoteleostei</taxon>
        <taxon>Acanthomorphata</taxon>
        <taxon>Eupercaria</taxon>
        <taxon>Tetraodontiformes</taxon>
        <taxon>Tetradontoidea</taxon>
        <taxon>Tetraodontidae</taxon>
        <taxon>Tetraodon</taxon>
    </lineage>
</organism>